<feature type="transmembrane region" description="Helical" evidence="1">
    <location>
        <begin position="103"/>
        <end position="123"/>
    </location>
</feature>
<gene>
    <name evidence="2" type="ORF">NZ698_07985</name>
</gene>
<protein>
    <submittedName>
        <fullName evidence="2">Uncharacterized protein</fullName>
    </submittedName>
</protein>
<feature type="transmembrane region" description="Helical" evidence="1">
    <location>
        <begin position="9"/>
        <end position="28"/>
    </location>
</feature>
<organism evidence="2 3">
    <name type="scientific">Chryseobacterium edaphi</name>
    <dbReference type="NCBI Taxonomy" id="2976532"/>
    <lineage>
        <taxon>Bacteria</taxon>
        <taxon>Pseudomonadati</taxon>
        <taxon>Bacteroidota</taxon>
        <taxon>Flavobacteriia</taxon>
        <taxon>Flavobacteriales</taxon>
        <taxon>Weeksellaceae</taxon>
        <taxon>Chryseobacterium group</taxon>
        <taxon>Chryseobacterium</taxon>
    </lineage>
</organism>
<keyword evidence="1" id="KW-1133">Transmembrane helix</keyword>
<sequence>MKTLLKHEFKIQIVTVLIFVVTFVKSFYSENGIFSQIMIVEFFVLAIVQYTLNIIKFFNDDFINDDSRKLYMFLSIFVVVGFLSWRLAFVFDWSDFENFSGMLALTWIFLTPFLIFQSLYISWSDSEKKIEKQDEISQK</sequence>
<feature type="transmembrane region" description="Helical" evidence="1">
    <location>
        <begin position="70"/>
        <end position="91"/>
    </location>
</feature>
<dbReference type="Proteomes" id="UP001208649">
    <property type="component" value="Unassembled WGS sequence"/>
</dbReference>
<name>A0ABT2W6V0_9FLAO</name>
<dbReference type="RefSeq" id="WP_263002548.1">
    <property type="nucleotide sequence ID" value="NZ_JAOTEM010000001.1"/>
</dbReference>
<feature type="transmembrane region" description="Helical" evidence="1">
    <location>
        <begin position="34"/>
        <end position="58"/>
    </location>
</feature>
<keyword evidence="3" id="KW-1185">Reference proteome</keyword>
<comment type="caution">
    <text evidence="2">The sequence shown here is derived from an EMBL/GenBank/DDBJ whole genome shotgun (WGS) entry which is preliminary data.</text>
</comment>
<proteinExistence type="predicted"/>
<dbReference type="EMBL" id="JAOTEM010000001">
    <property type="protein sequence ID" value="MCU7617134.1"/>
    <property type="molecule type" value="Genomic_DNA"/>
</dbReference>
<evidence type="ECO:0000313" key="3">
    <source>
        <dbReference type="Proteomes" id="UP001208649"/>
    </source>
</evidence>
<evidence type="ECO:0000256" key="1">
    <source>
        <dbReference type="SAM" id="Phobius"/>
    </source>
</evidence>
<keyword evidence="1" id="KW-0472">Membrane</keyword>
<reference evidence="3" key="1">
    <citation type="submission" date="2023-07" db="EMBL/GenBank/DDBJ databases">
        <title>Chryseobacterium sp. strain PBS4-4 Genome sequencing and assembly.</title>
        <authorList>
            <person name="Jung Y."/>
        </authorList>
    </citation>
    <scope>NUCLEOTIDE SEQUENCE [LARGE SCALE GENOMIC DNA]</scope>
    <source>
        <strain evidence="3">PBS4-4</strain>
    </source>
</reference>
<accession>A0ABT2W6V0</accession>
<evidence type="ECO:0000313" key="2">
    <source>
        <dbReference type="EMBL" id="MCU7617134.1"/>
    </source>
</evidence>
<keyword evidence="1" id="KW-0812">Transmembrane</keyword>